<dbReference type="SUPFAM" id="SSF52540">
    <property type="entry name" value="P-loop containing nucleoside triphosphate hydrolases"/>
    <property type="match status" value="1"/>
</dbReference>
<evidence type="ECO:0000256" key="7">
    <source>
        <dbReference type="SAM" id="MobiDB-lite"/>
    </source>
</evidence>
<feature type="compositionally biased region" description="Basic and acidic residues" evidence="7">
    <location>
        <begin position="503"/>
        <end position="512"/>
    </location>
</feature>
<evidence type="ECO:0000256" key="3">
    <source>
        <dbReference type="ARBA" id="ARBA00022806"/>
    </source>
</evidence>
<evidence type="ECO:0000256" key="2">
    <source>
        <dbReference type="ARBA" id="ARBA00022801"/>
    </source>
</evidence>
<sequence length="590" mass="64555">MSSFQTLGLSQYLLDTLAANGFETPTPIQAQAIPHLLEGRDLIGLAQTGTGKTLGFGLPIIARLIKEGVKAEPKACRALILAPTRELVNQIAESLKVFTRKSPLKQTAVVGGASINVQAKILEKGVDILVATPGRLLDLCDRKALNLSATRYLVLDEADQMLDLGFIHDLKKIVKMVPKRRQTMLFSATMPEAIADLSVNYLTDPVQVSVTPPGKAADRIDQQVHFVLGRDHKTALLKDLLKANKGLSLIFCKTKHGAEKLSRHLDHSGFSVASIHGNKSQGQRDRALKAFRENEIATLVATDVAARGIDVPGVSHVYNYDLPNVPDTYVHRIGRTARAGREGQAIALCGPEDIKLLYDIEKLMGIAIPVASGDRHEWQGKKKAASGGEGHRGRRPESRGPREEREQAGQRAEERKAKADAEFVVVKDLAEDPDFAGRRKARRPRPDRRSFADRQDRAQTNEQRQKPFGGEGAPRSENRAEGRSDARTEARGDNRKDNRHRGPRPEGQERKQAAVGDKAASGANRHQPARLAGFANDDNFVGNAEARKPARPQQPGEKRGDKRTDHRGGGQQRYRQRSGNGGGRKAGTQG</sequence>
<feature type="domain" description="DEAD-box RNA helicase Q" evidence="10">
    <location>
        <begin position="2"/>
        <end position="30"/>
    </location>
</feature>
<dbReference type="GO" id="GO:0004386">
    <property type="term" value="F:helicase activity"/>
    <property type="evidence" value="ECO:0007669"/>
    <property type="project" value="UniProtKB-KW"/>
</dbReference>
<keyword evidence="2" id="KW-0378">Hydrolase</keyword>
<evidence type="ECO:0000256" key="6">
    <source>
        <dbReference type="PROSITE-ProRule" id="PRU00552"/>
    </source>
</evidence>
<dbReference type="InterPro" id="IPR050079">
    <property type="entry name" value="DEAD_box_RNA_helicase"/>
</dbReference>
<feature type="region of interest" description="Disordered" evidence="7">
    <location>
        <begin position="374"/>
        <end position="419"/>
    </location>
</feature>
<evidence type="ECO:0000313" key="11">
    <source>
        <dbReference type="EMBL" id="MDO6964339.1"/>
    </source>
</evidence>
<evidence type="ECO:0000256" key="4">
    <source>
        <dbReference type="ARBA" id="ARBA00022840"/>
    </source>
</evidence>
<dbReference type="InterPro" id="IPR001650">
    <property type="entry name" value="Helicase_C-like"/>
</dbReference>
<feature type="compositionally biased region" description="Gly residues" evidence="7">
    <location>
        <begin position="579"/>
        <end position="590"/>
    </location>
</feature>
<evidence type="ECO:0000256" key="1">
    <source>
        <dbReference type="ARBA" id="ARBA00022741"/>
    </source>
</evidence>
<dbReference type="RefSeq" id="WP_304376259.1">
    <property type="nucleotide sequence ID" value="NZ_JAUOZU010000007.1"/>
</dbReference>
<dbReference type="PROSITE" id="PS51194">
    <property type="entry name" value="HELICASE_CTER"/>
    <property type="match status" value="1"/>
</dbReference>
<evidence type="ECO:0000259" key="9">
    <source>
        <dbReference type="PROSITE" id="PS51194"/>
    </source>
</evidence>
<dbReference type="Pfam" id="PF00271">
    <property type="entry name" value="Helicase_C"/>
    <property type="match status" value="1"/>
</dbReference>
<feature type="compositionally biased region" description="Basic and acidic residues" evidence="7">
    <location>
        <begin position="474"/>
        <end position="496"/>
    </location>
</feature>
<dbReference type="InterPro" id="IPR014001">
    <property type="entry name" value="Helicase_ATP-bd"/>
</dbReference>
<evidence type="ECO:0000313" key="12">
    <source>
        <dbReference type="Proteomes" id="UP001174932"/>
    </source>
</evidence>
<proteinExistence type="inferred from homology"/>
<keyword evidence="12" id="KW-1185">Reference proteome</keyword>
<dbReference type="PANTHER" id="PTHR47959:SF13">
    <property type="entry name" value="ATP-DEPENDENT RNA HELICASE RHLE"/>
    <property type="match status" value="1"/>
</dbReference>
<dbReference type="Proteomes" id="UP001174932">
    <property type="component" value="Unassembled WGS sequence"/>
</dbReference>
<comment type="similarity">
    <text evidence="5">Belongs to the DEAD box helicase family.</text>
</comment>
<feature type="short sequence motif" description="Q motif" evidence="6">
    <location>
        <begin position="2"/>
        <end position="30"/>
    </location>
</feature>
<evidence type="ECO:0000259" key="10">
    <source>
        <dbReference type="PROSITE" id="PS51195"/>
    </source>
</evidence>
<evidence type="ECO:0000259" key="8">
    <source>
        <dbReference type="PROSITE" id="PS51192"/>
    </source>
</evidence>
<feature type="compositionally biased region" description="Basic and acidic residues" evidence="7">
    <location>
        <begin position="389"/>
        <end position="419"/>
    </location>
</feature>
<dbReference type="EMBL" id="JAUOZU010000007">
    <property type="protein sequence ID" value="MDO6964339.1"/>
    <property type="molecule type" value="Genomic_DNA"/>
</dbReference>
<dbReference type="PROSITE" id="PS51192">
    <property type="entry name" value="HELICASE_ATP_BIND_1"/>
    <property type="match status" value="1"/>
</dbReference>
<reference evidence="11" key="2">
    <citation type="submission" date="2023-07" db="EMBL/GenBank/DDBJ databases">
        <authorList>
            <person name="Shen H."/>
        </authorList>
    </citation>
    <scope>NUCLEOTIDE SEQUENCE</scope>
    <source>
        <strain evidence="11">TNR-22</strain>
    </source>
</reference>
<keyword evidence="1" id="KW-0547">Nucleotide-binding</keyword>
<feature type="domain" description="Helicase C-terminal" evidence="9">
    <location>
        <begin position="236"/>
        <end position="379"/>
    </location>
</feature>
<dbReference type="InterPro" id="IPR027417">
    <property type="entry name" value="P-loop_NTPase"/>
</dbReference>
<dbReference type="InterPro" id="IPR044742">
    <property type="entry name" value="DEAD/DEAH_RhlB"/>
</dbReference>
<dbReference type="InterPro" id="IPR011545">
    <property type="entry name" value="DEAD/DEAH_box_helicase_dom"/>
</dbReference>
<feature type="compositionally biased region" description="Basic and acidic residues" evidence="7">
    <location>
        <begin position="556"/>
        <end position="568"/>
    </location>
</feature>
<dbReference type="Pfam" id="PF00270">
    <property type="entry name" value="DEAD"/>
    <property type="match status" value="1"/>
</dbReference>
<dbReference type="SMART" id="SM00490">
    <property type="entry name" value="HELICc"/>
    <property type="match status" value="1"/>
</dbReference>
<feature type="compositionally biased region" description="Basic and acidic residues" evidence="7">
    <location>
        <begin position="447"/>
        <end position="465"/>
    </location>
</feature>
<feature type="region of interest" description="Disordered" evidence="7">
    <location>
        <begin position="435"/>
        <end position="590"/>
    </location>
</feature>
<feature type="domain" description="Helicase ATP-binding" evidence="8">
    <location>
        <begin position="33"/>
        <end position="208"/>
    </location>
</feature>
<evidence type="ECO:0000256" key="5">
    <source>
        <dbReference type="ARBA" id="ARBA00038437"/>
    </source>
</evidence>
<gene>
    <name evidence="11" type="ORF">Q4481_10245</name>
</gene>
<reference evidence="11" key="1">
    <citation type="journal article" date="2015" name="Int. J. Syst. Evol. Microbiol.">
        <title>Rhizobium alvei sp. nov., isolated from a freshwater river.</title>
        <authorList>
            <person name="Sheu S.Y."/>
            <person name="Huang H.W."/>
            <person name="Young C.C."/>
            <person name="Chen W.M."/>
        </authorList>
    </citation>
    <scope>NUCLEOTIDE SEQUENCE</scope>
    <source>
        <strain evidence="11">TNR-22</strain>
    </source>
</reference>
<dbReference type="PROSITE" id="PS51195">
    <property type="entry name" value="Q_MOTIF"/>
    <property type="match status" value="1"/>
</dbReference>
<dbReference type="Gene3D" id="3.40.50.300">
    <property type="entry name" value="P-loop containing nucleotide triphosphate hydrolases"/>
    <property type="match status" value="2"/>
</dbReference>
<keyword evidence="3 11" id="KW-0347">Helicase</keyword>
<name>A0ABT8YKU4_9HYPH</name>
<dbReference type="InterPro" id="IPR014014">
    <property type="entry name" value="RNA_helicase_DEAD_Q_motif"/>
</dbReference>
<accession>A0ABT8YKU4</accession>
<dbReference type="SMART" id="SM00487">
    <property type="entry name" value="DEXDc"/>
    <property type="match status" value="1"/>
</dbReference>
<dbReference type="PANTHER" id="PTHR47959">
    <property type="entry name" value="ATP-DEPENDENT RNA HELICASE RHLE-RELATED"/>
    <property type="match status" value="1"/>
</dbReference>
<dbReference type="CDD" id="cd18787">
    <property type="entry name" value="SF2_C_DEAD"/>
    <property type="match status" value="1"/>
</dbReference>
<comment type="caution">
    <text evidence="11">The sequence shown here is derived from an EMBL/GenBank/DDBJ whole genome shotgun (WGS) entry which is preliminary data.</text>
</comment>
<dbReference type="CDD" id="cd00268">
    <property type="entry name" value="DEADc"/>
    <property type="match status" value="1"/>
</dbReference>
<keyword evidence="4" id="KW-0067">ATP-binding</keyword>
<protein>
    <submittedName>
        <fullName evidence="11">DEAD/DEAH box helicase</fullName>
    </submittedName>
</protein>
<organism evidence="11 12">
    <name type="scientific">Rhizobium alvei</name>
    <dbReference type="NCBI Taxonomy" id="1132659"/>
    <lineage>
        <taxon>Bacteria</taxon>
        <taxon>Pseudomonadati</taxon>
        <taxon>Pseudomonadota</taxon>
        <taxon>Alphaproteobacteria</taxon>
        <taxon>Hyphomicrobiales</taxon>
        <taxon>Rhizobiaceae</taxon>
        <taxon>Rhizobium/Agrobacterium group</taxon>
        <taxon>Rhizobium</taxon>
    </lineage>
</organism>